<dbReference type="AlphaFoldDB" id="A0A381R7Q1"/>
<evidence type="ECO:0000313" key="1">
    <source>
        <dbReference type="EMBL" id="SUZ86829.1"/>
    </source>
</evidence>
<protein>
    <submittedName>
        <fullName evidence="1">Uncharacterized protein</fullName>
    </submittedName>
</protein>
<accession>A0A381R7Q1</accession>
<gene>
    <name evidence="1" type="ORF">METZ01_LOCUS39683</name>
</gene>
<dbReference type="EMBL" id="UINC01001702">
    <property type="protein sequence ID" value="SUZ86829.1"/>
    <property type="molecule type" value="Genomic_DNA"/>
</dbReference>
<sequence length="51" mass="5495">MEPSATLLGNLRHFVEGVDYTKIGSTSRSYQGKHLCPLRAAIKSGLYGLSA</sequence>
<organism evidence="1">
    <name type="scientific">marine metagenome</name>
    <dbReference type="NCBI Taxonomy" id="408172"/>
    <lineage>
        <taxon>unclassified sequences</taxon>
        <taxon>metagenomes</taxon>
        <taxon>ecological metagenomes</taxon>
    </lineage>
</organism>
<proteinExistence type="predicted"/>
<reference evidence="1" key="1">
    <citation type="submission" date="2018-05" db="EMBL/GenBank/DDBJ databases">
        <authorList>
            <person name="Lanie J.A."/>
            <person name="Ng W.-L."/>
            <person name="Kazmierczak K.M."/>
            <person name="Andrzejewski T.M."/>
            <person name="Davidsen T.M."/>
            <person name="Wayne K.J."/>
            <person name="Tettelin H."/>
            <person name="Glass J.I."/>
            <person name="Rusch D."/>
            <person name="Podicherti R."/>
            <person name="Tsui H.-C.T."/>
            <person name="Winkler M.E."/>
        </authorList>
    </citation>
    <scope>NUCLEOTIDE SEQUENCE</scope>
</reference>
<name>A0A381R7Q1_9ZZZZ</name>